<dbReference type="EMBL" id="JBHUDB010000001">
    <property type="protein sequence ID" value="MFD1569912.1"/>
    <property type="molecule type" value="Genomic_DNA"/>
</dbReference>
<dbReference type="RefSeq" id="WP_256416602.1">
    <property type="nucleotide sequence ID" value="NZ_JANHDL010000001.1"/>
</dbReference>
<evidence type="ECO:0008006" key="5">
    <source>
        <dbReference type="Google" id="ProtNLM"/>
    </source>
</evidence>
<reference evidence="3 4" key="1">
    <citation type="journal article" date="2019" name="Int. J. Syst. Evol. Microbiol.">
        <title>The Global Catalogue of Microorganisms (GCM) 10K type strain sequencing project: providing services to taxonomists for standard genome sequencing and annotation.</title>
        <authorList>
            <consortium name="The Broad Institute Genomics Platform"/>
            <consortium name="The Broad Institute Genome Sequencing Center for Infectious Disease"/>
            <person name="Wu L."/>
            <person name="Ma J."/>
        </authorList>
    </citation>
    <scope>NUCLEOTIDE SEQUENCE [LARGE SCALE GENOMIC DNA]</scope>
    <source>
        <strain evidence="3 4">CGMCC 1.12689</strain>
    </source>
</reference>
<evidence type="ECO:0000256" key="1">
    <source>
        <dbReference type="SAM" id="MobiDB-lite"/>
    </source>
</evidence>
<feature type="transmembrane region" description="Helical" evidence="2">
    <location>
        <begin position="154"/>
        <end position="172"/>
    </location>
</feature>
<protein>
    <recommendedName>
        <fullName evidence="5">DUF5658 domain-containing protein</fullName>
    </recommendedName>
</protein>
<keyword evidence="4" id="KW-1185">Reference proteome</keyword>
<evidence type="ECO:0000313" key="4">
    <source>
        <dbReference type="Proteomes" id="UP001597185"/>
    </source>
</evidence>
<keyword evidence="2" id="KW-0472">Membrane</keyword>
<organism evidence="3 4">
    <name type="scientific">Halorubrum laminariae</name>
    <dbReference type="NCBI Taxonomy" id="1433523"/>
    <lineage>
        <taxon>Archaea</taxon>
        <taxon>Methanobacteriati</taxon>
        <taxon>Methanobacteriota</taxon>
        <taxon>Stenosarchaea group</taxon>
        <taxon>Halobacteria</taxon>
        <taxon>Halobacteriales</taxon>
        <taxon>Haloferacaceae</taxon>
        <taxon>Halorubrum</taxon>
    </lineage>
</organism>
<name>A0ABD6BZ72_9EURY</name>
<feature type="compositionally biased region" description="Basic and acidic residues" evidence="1">
    <location>
        <begin position="21"/>
        <end position="37"/>
    </location>
</feature>
<keyword evidence="2" id="KW-0812">Transmembrane</keyword>
<dbReference type="Proteomes" id="UP001597185">
    <property type="component" value="Unassembled WGS sequence"/>
</dbReference>
<evidence type="ECO:0000313" key="3">
    <source>
        <dbReference type="EMBL" id="MFD1569912.1"/>
    </source>
</evidence>
<evidence type="ECO:0000256" key="2">
    <source>
        <dbReference type="SAM" id="Phobius"/>
    </source>
</evidence>
<proteinExistence type="predicted"/>
<feature type="transmembrane region" description="Helical" evidence="2">
    <location>
        <begin position="110"/>
        <end position="134"/>
    </location>
</feature>
<keyword evidence="2" id="KW-1133">Transmembrane helix</keyword>
<feature type="compositionally biased region" description="Basic and acidic residues" evidence="1">
    <location>
        <begin position="1"/>
        <end position="14"/>
    </location>
</feature>
<gene>
    <name evidence="3" type="ORF">ACFR9T_04840</name>
</gene>
<comment type="caution">
    <text evidence="3">The sequence shown here is derived from an EMBL/GenBank/DDBJ whole genome shotgun (WGS) entry which is preliminary data.</text>
</comment>
<dbReference type="AlphaFoldDB" id="A0ABD6BZ72"/>
<feature type="region of interest" description="Disordered" evidence="1">
    <location>
        <begin position="1"/>
        <end position="50"/>
    </location>
</feature>
<accession>A0ABD6BZ72</accession>
<sequence>MSKRGTDRQPRDDGTALGHRVPSERRRSRPESVRSVESRTGTRYGGADRSARARQFGRSALCLSGIALLTATKFADALTTGIGLRFVPTVYEANPAVDAVLRRVGVETGLIVSSCVLVVSIIAITEIAAVAVSIRRRDGHLAPLVRLVGYGLPSALFALVAVYNTTVIVAGLRSIELI</sequence>